<dbReference type="InterPro" id="IPR000245">
    <property type="entry name" value="ATPase_proteolipid_csu"/>
</dbReference>
<evidence type="ECO:0000313" key="13">
    <source>
        <dbReference type="Proteomes" id="UP000297527"/>
    </source>
</evidence>
<evidence type="ECO:0000256" key="6">
    <source>
        <dbReference type="ARBA" id="ARBA00023065"/>
    </source>
</evidence>
<comment type="caution">
    <text evidence="12">The sequence shown here is derived from an EMBL/GenBank/DDBJ whole genome shotgun (WGS) entry which is preliminary data.</text>
</comment>
<dbReference type="InterPro" id="IPR035921">
    <property type="entry name" value="F/V-ATP_Csub_sf"/>
</dbReference>
<reference evidence="12 13" key="1">
    <citation type="submission" date="2017-12" db="EMBL/GenBank/DDBJ databases">
        <title>Comparative genomics of Botrytis spp.</title>
        <authorList>
            <person name="Valero-Jimenez C.A."/>
            <person name="Tapia P."/>
            <person name="Veloso J."/>
            <person name="Silva-Moreno E."/>
            <person name="Staats M."/>
            <person name="Valdes J.H."/>
            <person name="Van Kan J.A.L."/>
        </authorList>
    </citation>
    <scope>NUCLEOTIDE SEQUENCE [LARGE SCALE GENOMIC DNA]</scope>
    <source>
        <strain evidence="12 13">MUCL11595</strain>
    </source>
</reference>
<sequence>MDPYLNDRCPVYASFFGAMGCCCAIVLSNIGAAYGMAKSSIGISAVIHLPSLFPPPFHPYTSLTRSPTTDLLPIILSSVLSIFGLITSILIASALVAPSALHTNFLHLAAGLSVGLSCLASGFSIGVIGDAGVRGAAMQPKMFVGMALMLIFAEVLGLYGLIVALLMITQATAGATHCGP</sequence>
<evidence type="ECO:0000256" key="10">
    <source>
        <dbReference type="RuleBase" id="RU363060"/>
    </source>
</evidence>
<dbReference type="GO" id="GO:0046961">
    <property type="term" value="F:proton-transporting ATPase activity, rotational mechanism"/>
    <property type="evidence" value="ECO:0007669"/>
    <property type="project" value="InterPro"/>
</dbReference>
<feature type="transmembrane region" description="Helical" evidence="10">
    <location>
        <begin position="71"/>
        <end position="96"/>
    </location>
</feature>
<feature type="domain" description="V-ATPase proteolipid subunit C-like" evidence="11">
    <location>
        <begin position="108"/>
        <end position="167"/>
    </location>
</feature>
<keyword evidence="7 10" id="KW-0472">Membrane</keyword>
<dbReference type="CDD" id="cd18176">
    <property type="entry name" value="ATP-synt_Vo_c_ATP6C_rpt2"/>
    <property type="match status" value="1"/>
</dbReference>
<accession>A0A4Z1HGG5</accession>
<dbReference type="SUPFAM" id="SSF81333">
    <property type="entry name" value="F1F0 ATP synthase subunit C"/>
    <property type="match status" value="1"/>
</dbReference>
<comment type="subunit">
    <text evidence="9 10">V-ATPase is a heteromultimeric enzyme composed of a peripheral catalytic V1 complex (components A to H) attached to an integral membrane V0 proton pore complex (components: a, c, c', c'', d, e, f and VOA1). The decameric c-ring forms the proton-conducting pore, and is composed of eight proteolipid subunits c, one subunit c' and one subunit c''.</text>
</comment>
<evidence type="ECO:0000256" key="2">
    <source>
        <dbReference type="ARBA" id="ARBA00007296"/>
    </source>
</evidence>
<keyword evidence="3 10" id="KW-0813">Transport</keyword>
<evidence type="ECO:0000256" key="9">
    <source>
        <dbReference type="ARBA" id="ARBA00046480"/>
    </source>
</evidence>
<comment type="similarity">
    <text evidence="2 10">Belongs to the V-ATPase proteolipid subunit family.</text>
</comment>
<comment type="subcellular location">
    <subcellularLocation>
        <location evidence="1">Membrane</location>
        <topology evidence="1">Multi-pass membrane protein</topology>
    </subcellularLocation>
</comment>
<evidence type="ECO:0000313" key="12">
    <source>
        <dbReference type="EMBL" id="TGO48178.1"/>
    </source>
</evidence>
<dbReference type="PANTHER" id="PTHR10263">
    <property type="entry name" value="V-TYPE PROTON ATPASE PROTEOLIPID SUBUNIT"/>
    <property type="match status" value="1"/>
</dbReference>
<dbReference type="EMBL" id="PQXN01000247">
    <property type="protein sequence ID" value="TGO48178.1"/>
    <property type="molecule type" value="Genomic_DNA"/>
</dbReference>
<evidence type="ECO:0000256" key="5">
    <source>
        <dbReference type="ARBA" id="ARBA00022989"/>
    </source>
</evidence>
<dbReference type="InterPro" id="IPR002379">
    <property type="entry name" value="ATPase_proteolipid_c-like_dom"/>
</dbReference>
<organism evidence="12 13">
    <name type="scientific">Botryotinia convoluta</name>
    <dbReference type="NCBI Taxonomy" id="54673"/>
    <lineage>
        <taxon>Eukaryota</taxon>
        <taxon>Fungi</taxon>
        <taxon>Dikarya</taxon>
        <taxon>Ascomycota</taxon>
        <taxon>Pezizomycotina</taxon>
        <taxon>Leotiomycetes</taxon>
        <taxon>Helotiales</taxon>
        <taxon>Sclerotiniaceae</taxon>
        <taxon>Botryotinia</taxon>
    </lineage>
</organism>
<evidence type="ECO:0000256" key="7">
    <source>
        <dbReference type="ARBA" id="ARBA00023136"/>
    </source>
</evidence>
<keyword evidence="4 10" id="KW-0812">Transmembrane</keyword>
<feature type="transmembrane region" description="Helical" evidence="10">
    <location>
        <begin position="12"/>
        <end position="34"/>
    </location>
</feature>
<keyword evidence="6 10" id="KW-0406">Ion transport</keyword>
<evidence type="ECO:0000256" key="8">
    <source>
        <dbReference type="ARBA" id="ARBA00045519"/>
    </source>
</evidence>
<gene>
    <name evidence="12" type="ORF">BCON_0248g00020</name>
</gene>
<evidence type="ECO:0000256" key="1">
    <source>
        <dbReference type="ARBA" id="ARBA00004141"/>
    </source>
</evidence>
<dbReference type="Gene3D" id="1.20.120.610">
    <property type="entry name" value="lithium bound rotor ring of v- atpase"/>
    <property type="match status" value="1"/>
</dbReference>
<comment type="function">
    <text evidence="8">Proton-conducting pore forming subunit of the V0 complex of vacuolar(H+)-ATPase (V-ATPase), a multisubunit enzyme composed of a peripheral complex (V1) that hydrolyzes ATP and a membrane integral complex (V0) that translocates protons. V-ATPase is responsible for acidifying and maintaining the pH of intracellular compartments.</text>
</comment>
<feature type="transmembrane region" description="Helical" evidence="10">
    <location>
        <begin position="108"/>
        <end position="131"/>
    </location>
</feature>
<comment type="function">
    <text evidence="10">Proton-conducting pore forming of the V0 complex of vacuolar(H+)-ATPase (V-ATPase), a multisubunit enzyme composed of a peripheral complex (V1) that hydrolyzes ATP and a membrane integral complex (V0) that translocates protons. V-ATPase is responsible for acidifying and maintaining the pH of intracellular compartments.</text>
</comment>
<dbReference type="Proteomes" id="UP000297527">
    <property type="component" value="Unassembled WGS sequence"/>
</dbReference>
<name>A0A4Z1HGG5_9HELO</name>
<proteinExistence type="inferred from homology"/>
<dbReference type="OrthoDB" id="1744869at2759"/>
<feature type="transmembrane region" description="Helical" evidence="10">
    <location>
        <begin position="143"/>
        <end position="168"/>
    </location>
</feature>
<dbReference type="GO" id="GO:0005774">
    <property type="term" value="C:vacuolar membrane"/>
    <property type="evidence" value="ECO:0007669"/>
    <property type="project" value="UniProtKB-ARBA"/>
</dbReference>
<evidence type="ECO:0000256" key="4">
    <source>
        <dbReference type="ARBA" id="ARBA00022692"/>
    </source>
</evidence>
<keyword evidence="5 10" id="KW-1133">Transmembrane helix</keyword>
<dbReference type="PRINTS" id="PR00122">
    <property type="entry name" value="VACATPASE"/>
</dbReference>
<protein>
    <recommendedName>
        <fullName evidence="11">V-ATPase proteolipid subunit C-like domain-containing protein</fullName>
    </recommendedName>
</protein>
<dbReference type="Pfam" id="PF00137">
    <property type="entry name" value="ATP-synt_C"/>
    <property type="match status" value="1"/>
</dbReference>
<evidence type="ECO:0000256" key="3">
    <source>
        <dbReference type="ARBA" id="ARBA00022448"/>
    </source>
</evidence>
<evidence type="ECO:0000259" key="11">
    <source>
        <dbReference type="Pfam" id="PF00137"/>
    </source>
</evidence>
<dbReference type="GO" id="GO:0033179">
    <property type="term" value="C:proton-transporting V-type ATPase, V0 domain"/>
    <property type="evidence" value="ECO:0007669"/>
    <property type="project" value="InterPro"/>
</dbReference>
<dbReference type="AlphaFoldDB" id="A0A4Z1HGG5"/>
<keyword evidence="13" id="KW-1185">Reference proteome</keyword>